<dbReference type="Proteomes" id="UP000292855">
    <property type="component" value="Unassembled WGS sequence"/>
</dbReference>
<sequence>MVVQAQDKSKQIKVSGLVVDKTTNEPITGAVVSVVGSNVRDAVTDHRGKFTITALANGILKVSFLGYTSQDISIRNRAELTVVLGESTTEMEEVVVTALGITREAKSLSYAQQSVDVESMTEVRGSNLMDMLSGKAAGMQVVSGGGPLASTRVVIRGNNSLTGNNQPLYVIDGVPVMNGSGEEGDLDFGNPVNSINPDEIENIEILKGANASALYGSDAANGVVLITTKKASRKQGLGITYGFNDMMGHLYNYPTYQNIYGAGQSDRFKRDGMNYFGNSGNGISFDPDMPYGIWNPNMGNMDQRSWGLPMLGFDVVGRNGQIKSYVPQPNTTEGMFKTSNAMTHSLSIDKLTDQLSLRFSYTNTNADDILENFNIYKRHNFNLNNTTKLTNWFSFDANLRYTTEDVTNRGFRNASNRNPLYVAANLPRDASQEELIPWKQEDGRPFNFRGFSNPYWLLNETSNADSKNMFAGNLTMNIRLNNKFNVRLRGATDVQQSDGWDFTNLYSPFQIDGGYFKWKRMAVNNNFEGLVSFNTKFQQDFSVNANLGASLQHTDVDRMTSRVSMLLYKDQKTLSNTRVPVSALEFPEGKEKQAIYGMTSFGYKNYAFLDITARNEWSSALPTDNNSYFYYSIGSSLVLTDMFQSLKSNALTFWKLRGSFAQVGNDTGFDRLRTGYYRPENGSFLGMPYFVGEDVLKNGGLRPEKTQSWELGTEFRLWDGRLAADLTYYRKRTTDQIVEADALLASGYRREILNAGEIKNWGTEVSLTIVPIKTNLITWSSTINWAKNNSEVVSLIDGVDRYEMGSANNIRLYAEVGRPYGVFYGNDYRRGPSGEIYVATDGKPSMDPDQYLGTVLPDWFGGWINTVKIGRFDIGAMLDFQKGGNVWSYTAFVGGIDGNTVQSLEGRWEHIMSDLVLGENGEERKGFLQPGHTVTPGANYDANYVLYPDWGRPKGVQLGNTVYDPSLVGEFWAGKESIAWVTPMDHWTHNSQSSAARYIYDASYIKLREVSVGYNLPNEWFAKTPFRNAKLSAVGRNVAILFQNTPKGLDPQATSTSGNAQGFERGFSLPMATYGFDFKFSF</sequence>
<evidence type="ECO:0000259" key="9">
    <source>
        <dbReference type="Pfam" id="PF07715"/>
    </source>
</evidence>
<dbReference type="SUPFAM" id="SSF56935">
    <property type="entry name" value="Porins"/>
    <property type="match status" value="1"/>
</dbReference>
<dbReference type="EMBL" id="SGIT01000001">
    <property type="protein sequence ID" value="RZF62912.1"/>
    <property type="molecule type" value="Genomic_DNA"/>
</dbReference>
<dbReference type="InterPro" id="IPR037066">
    <property type="entry name" value="Plug_dom_sf"/>
</dbReference>
<evidence type="ECO:0000256" key="5">
    <source>
        <dbReference type="ARBA" id="ARBA00022729"/>
    </source>
</evidence>
<dbReference type="Gene3D" id="2.40.170.20">
    <property type="entry name" value="TonB-dependent receptor, beta-barrel domain"/>
    <property type="match status" value="1"/>
</dbReference>
<dbReference type="SUPFAM" id="SSF49464">
    <property type="entry name" value="Carboxypeptidase regulatory domain-like"/>
    <property type="match status" value="1"/>
</dbReference>
<dbReference type="Pfam" id="PF13715">
    <property type="entry name" value="CarbopepD_reg_2"/>
    <property type="match status" value="1"/>
</dbReference>
<dbReference type="Pfam" id="PF07715">
    <property type="entry name" value="Plug"/>
    <property type="match status" value="1"/>
</dbReference>
<evidence type="ECO:0000313" key="10">
    <source>
        <dbReference type="EMBL" id="RZF62912.1"/>
    </source>
</evidence>
<organism evidence="10 11">
    <name type="scientific">Sphingobacterium corticibacterium</name>
    <dbReference type="NCBI Taxonomy" id="2484746"/>
    <lineage>
        <taxon>Bacteria</taxon>
        <taxon>Pseudomonadati</taxon>
        <taxon>Bacteroidota</taxon>
        <taxon>Sphingobacteriia</taxon>
        <taxon>Sphingobacteriales</taxon>
        <taxon>Sphingobacteriaceae</taxon>
        <taxon>Sphingobacterium</taxon>
    </lineage>
</organism>
<dbReference type="InterPro" id="IPR023997">
    <property type="entry name" value="TonB-dep_OMP_SusC/RagA_CS"/>
</dbReference>
<dbReference type="GO" id="GO:0044718">
    <property type="term" value="P:siderophore transmembrane transport"/>
    <property type="evidence" value="ECO:0007669"/>
    <property type="project" value="TreeGrafter"/>
</dbReference>
<keyword evidence="11" id="KW-1185">Reference proteome</keyword>
<accession>A0A4Q6XYM2</accession>
<keyword evidence="7 8" id="KW-0998">Cell outer membrane</keyword>
<dbReference type="NCBIfam" id="TIGR04056">
    <property type="entry name" value="OMP_RagA_SusC"/>
    <property type="match status" value="1"/>
</dbReference>
<feature type="domain" description="TonB-dependent receptor plug" evidence="9">
    <location>
        <begin position="107"/>
        <end position="223"/>
    </location>
</feature>
<dbReference type="InterPro" id="IPR036942">
    <property type="entry name" value="Beta-barrel_TonB_sf"/>
</dbReference>
<comment type="subcellular location">
    <subcellularLocation>
        <location evidence="1 8">Cell outer membrane</location>
        <topology evidence="1 8">Multi-pass membrane protein</topology>
    </subcellularLocation>
</comment>
<evidence type="ECO:0000256" key="8">
    <source>
        <dbReference type="PROSITE-ProRule" id="PRU01360"/>
    </source>
</evidence>
<dbReference type="AlphaFoldDB" id="A0A4Q6XYM2"/>
<evidence type="ECO:0000256" key="7">
    <source>
        <dbReference type="ARBA" id="ARBA00023237"/>
    </source>
</evidence>
<dbReference type="PROSITE" id="PS52016">
    <property type="entry name" value="TONB_DEPENDENT_REC_3"/>
    <property type="match status" value="1"/>
</dbReference>
<comment type="similarity">
    <text evidence="8">Belongs to the TonB-dependent receptor family.</text>
</comment>
<evidence type="ECO:0000256" key="4">
    <source>
        <dbReference type="ARBA" id="ARBA00022692"/>
    </source>
</evidence>
<dbReference type="Gene3D" id="2.60.40.1120">
    <property type="entry name" value="Carboxypeptidase-like, regulatory domain"/>
    <property type="match status" value="1"/>
</dbReference>
<evidence type="ECO:0000313" key="11">
    <source>
        <dbReference type="Proteomes" id="UP000292855"/>
    </source>
</evidence>
<evidence type="ECO:0000256" key="2">
    <source>
        <dbReference type="ARBA" id="ARBA00022448"/>
    </source>
</evidence>
<dbReference type="InterPro" id="IPR023996">
    <property type="entry name" value="TonB-dep_OMP_SusC/RagA"/>
</dbReference>
<evidence type="ECO:0000256" key="1">
    <source>
        <dbReference type="ARBA" id="ARBA00004571"/>
    </source>
</evidence>
<dbReference type="InterPro" id="IPR008969">
    <property type="entry name" value="CarboxyPept-like_regulatory"/>
</dbReference>
<evidence type="ECO:0000256" key="3">
    <source>
        <dbReference type="ARBA" id="ARBA00022452"/>
    </source>
</evidence>
<keyword evidence="6 8" id="KW-0472">Membrane</keyword>
<protein>
    <submittedName>
        <fullName evidence="10">SusC/RagA family TonB-linked outer membrane protein</fullName>
    </submittedName>
</protein>
<keyword evidence="2 8" id="KW-0813">Transport</keyword>
<dbReference type="PANTHER" id="PTHR30069:SF29">
    <property type="entry name" value="HEMOGLOBIN AND HEMOGLOBIN-HAPTOGLOBIN-BINDING PROTEIN 1-RELATED"/>
    <property type="match status" value="1"/>
</dbReference>
<evidence type="ECO:0000256" key="6">
    <source>
        <dbReference type="ARBA" id="ARBA00023136"/>
    </source>
</evidence>
<dbReference type="OrthoDB" id="9768177at2"/>
<dbReference type="GO" id="GO:0015344">
    <property type="term" value="F:siderophore uptake transmembrane transporter activity"/>
    <property type="evidence" value="ECO:0007669"/>
    <property type="project" value="TreeGrafter"/>
</dbReference>
<keyword evidence="3 8" id="KW-1134">Transmembrane beta strand</keyword>
<keyword evidence="4 8" id="KW-0812">Transmembrane</keyword>
<name>A0A4Q6XYM2_9SPHI</name>
<dbReference type="PANTHER" id="PTHR30069">
    <property type="entry name" value="TONB-DEPENDENT OUTER MEMBRANE RECEPTOR"/>
    <property type="match status" value="1"/>
</dbReference>
<gene>
    <name evidence="10" type="ORF">EWE74_04860</name>
</gene>
<dbReference type="NCBIfam" id="TIGR04057">
    <property type="entry name" value="SusC_RagA_signa"/>
    <property type="match status" value="1"/>
</dbReference>
<dbReference type="Gene3D" id="2.170.130.10">
    <property type="entry name" value="TonB-dependent receptor, plug domain"/>
    <property type="match status" value="1"/>
</dbReference>
<comment type="caution">
    <text evidence="10">The sequence shown here is derived from an EMBL/GenBank/DDBJ whole genome shotgun (WGS) entry which is preliminary data.</text>
</comment>
<dbReference type="InterPro" id="IPR039426">
    <property type="entry name" value="TonB-dep_rcpt-like"/>
</dbReference>
<dbReference type="InterPro" id="IPR012910">
    <property type="entry name" value="Plug_dom"/>
</dbReference>
<dbReference type="GO" id="GO:0009279">
    <property type="term" value="C:cell outer membrane"/>
    <property type="evidence" value="ECO:0007669"/>
    <property type="project" value="UniProtKB-SubCell"/>
</dbReference>
<proteinExistence type="inferred from homology"/>
<reference evidence="10 11" key="1">
    <citation type="submission" date="2019-02" db="EMBL/GenBank/DDBJ databases">
        <authorList>
            <person name="Li Y."/>
        </authorList>
    </citation>
    <scope>NUCLEOTIDE SEQUENCE [LARGE SCALE GENOMIC DNA]</scope>
    <source>
        <strain evidence="10 11">30C10-4-7</strain>
    </source>
</reference>
<keyword evidence="5" id="KW-0732">Signal</keyword>